<sequence>MCANNTHTHSTYSPPFQGIIIFGTNGVTGVSDQPCVFSCFLSSSIRQ</sequence>
<evidence type="ECO:0000313" key="1">
    <source>
        <dbReference type="EMBL" id="JAH89743.1"/>
    </source>
</evidence>
<dbReference type="AlphaFoldDB" id="A0A0E9WJV7"/>
<proteinExistence type="predicted"/>
<accession>A0A0E9WJV7</accession>
<name>A0A0E9WJV7_ANGAN</name>
<dbReference type="EMBL" id="GBXM01018834">
    <property type="protein sequence ID" value="JAH89743.1"/>
    <property type="molecule type" value="Transcribed_RNA"/>
</dbReference>
<reference evidence="1" key="1">
    <citation type="submission" date="2014-11" db="EMBL/GenBank/DDBJ databases">
        <authorList>
            <person name="Amaro Gonzalez C."/>
        </authorList>
    </citation>
    <scope>NUCLEOTIDE SEQUENCE</scope>
</reference>
<protein>
    <submittedName>
        <fullName evidence="1">Uncharacterized protein</fullName>
    </submittedName>
</protein>
<organism evidence="1">
    <name type="scientific">Anguilla anguilla</name>
    <name type="common">European freshwater eel</name>
    <name type="synonym">Muraena anguilla</name>
    <dbReference type="NCBI Taxonomy" id="7936"/>
    <lineage>
        <taxon>Eukaryota</taxon>
        <taxon>Metazoa</taxon>
        <taxon>Chordata</taxon>
        <taxon>Craniata</taxon>
        <taxon>Vertebrata</taxon>
        <taxon>Euteleostomi</taxon>
        <taxon>Actinopterygii</taxon>
        <taxon>Neopterygii</taxon>
        <taxon>Teleostei</taxon>
        <taxon>Anguilliformes</taxon>
        <taxon>Anguillidae</taxon>
        <taxon>Anguilla</taxon>
    </lineage>
</organism>
<reference evidence="1" key="2">
    <citation type="journal article" date="2015" name="Fish Shellfish Immunol.">
        <title>Early steps in the European eel (Anguilla anguilla)-Vibrio vulnificus interaction in the gills: Role of the RtxA13 toxin.</title>
        <authorList>
            <person name="Callol A."/>
            <person name="Pajuelo D."/>
            <person name="Ebbesson L."/>
            <person name="Teles M."/>
            <person name="MacKenzie S."/>
            <person name="Amaro C."/>
        </authorList>
    </citation>
    <scope>NUCLEOTIDE SEQUENCE</scope>
</reference>